<dbReference type="PROSITE" id="PS50005">
    <property type="entry name" value="TPR"/>
    <property type="match status" value="2"/>
</dbReference>
<feature type="repeat" description="TPR" evidence="1">
    <location>
        <begin position="113"/>
        <end position="146"/>
    </location>
</feature>
<dbReference type="KEGG" id="msq:BKP64_03705"/>
<keyword evidence="1" id="KW-0802">TPR repeat</keyword>
<proteinExistence type="predicted"/>
<dbReference type="Gene3D" id="1.25.40.10">
    <property type="entry name" value="Tetratricopeptide repeat domain"/>
    <property type="match status" value="1"/>
</dbReference>
<dbReference type="PANTHER" id="PTHR12558">
    <property type="entry name" value="CELL DIVISION CYCLE 16,23,27"/>
    <property type="match status" value="1"/>
</dbReference>
<reference evidence="3 4" key="1">
    <citation type="submission" date="2016-10" db="EMBL/GenBank/DDBJ databases">
        <title>Marinobacter salinus sp. nov., a moderately halophilic bacterium isolated from a tidal flat environment.</title>
        <authorList>
            <person name="Park S.-J."/>
        </authorList>
    </citation>
    <scope>NUCLEOTIDE SEQUENCE [LARGE SCALE GENOMIC DNA]</scope>
    <source>
        <strain evidence="3 4">Hb8</strain>
    </source>
</reference>
<dbReference type="PANTHER" id="PTHR12558:SF13">
    <property type="entry name" value="CELL DIVISION CYCLE PROTEIN 27 HOMOLOG"/>
    <property type="match status" value="1"/>
</dbReference>
<dbReference type="SMART" id="SM00028">
    <property type="entry name" value="TPR"/>
    <property type="match status" value="2"/>
</dbReference>
<dbReference type="InterPro" id="IPR011990">
    <property type="entry name" value="TPR-like_helical_dom_sf"/>
</dbReference>
<dbReference type="STRING" id="1874317.BKP64_03705"/>
<dbReference type="EMBL" id="CP017715">
    <property type="protein sequence ID" value="AOY87356.1"/>
    <property type="molecule type" value="Genomic_DNA"/>
</dbReference>
<dbReference type="OrthoDB" id="255821at2"/>
<dbReference type="Pfam" id="PF13432">
    <property type="entry name" value="TPR_16"/>
    <property type="match status" value="1"/>
</dbReference>
<dbReference type="PROSITE" id="PS50293">
    <property type="entry name" value="TPR_REGION"/>
    <property type="match status" value="1"/>
</dbReference>
<accession>A0A1D9GI73</accession>
<feature type="chain" id="PRO_5009441952" evidence="2">
    <location>
        <begin position="22"/>
        <end position="196"/>
    </location>
</feature>
<evidence type="ECO:0000256" key="1">
    <source>
        <dbReference type="PROSITE-ProRule" id="PRU00339"/>
    </source>
</evidence>
<feature type="repeat" description="TPR" evidence="1">
    <location>
        <begin position="79"/>
        <end position="112"/>
    </location>
</feature>
<keyword evidence="2" id="KW-0732">Signal</keyword>
<dbReference type="Proteomes" id="UP000177445">
    <property type="component" value="Chromosome"/>
</dbReference>
<protein>
    <submittedName>
        <fullName evidence="3">Uncharacterized protein</fullName>
    </submittedName>
</protein>
<keyword evidence="4" id="KW-1185">Reference proteome</keyword>
<dbReference type="AlphaFoldDB" id="A0A1D9GI73"/>
<evidence type="ECO:0000313" key="3">
    <source>
        <dbReference type="EMBL" id="AOY87356.1"/>
    </source>
</evidence>
<organism evidence="3 4">
    <name type="scientific">Marinobacter salinus</name>
    <dbReference type="NCBI Taxonomy" id="1874317"/>
    <lineage>
        <taxon>Bacteria</taxon>
        <taxon>Pseudomonadati</taxon>
        <taxon>Pseudomonadota</taxon>
        <taxon>Gammaproteobacteria</taxon>
        <taxon>Pseudomonadales</taxon>
        <taxon>Marinobacteraceae</taxon>
        <taxon>Marinobacter</taxon>
    </lineage>
</organism>
<dbReference type="PROSITE" id="PS51257">
    <property type="entry name" value="PROKAR_LIPOPROTEIN"/>
    <property type="match status" value="1"/>
</dbReference>
<dbReference type="SUPFAM" id="SSF48452">
    <property type="entry name" value="TPR-like"/>
    <property type="match status" value="1"/>
</dbReference>
<evidence type="ECO:0000256" key="2">
    <source>
        <dbReference type="SAM" id="SignalP"/>
    </source>
</evidence>
<dbReference type="RefSeq" id="WP_070966190.1">
    <property type="nucleotide sequence ID" value="NZ_CP017715.1"/>
</dbReference>
<dbReference type="Pfam" id="PF13174">
    <property type="entry name" value="TPR_6"/>
    <property type="match status" value="1"/>
</dbReference>
<gene>
    <name evidence="3" type="ORF">BKP64_03705</name>
</gene>
<name>A0A1D9GI73_9GAMM</name>
<sequence>MNWVKRLVIVTVMTGLVSACAVSPKTDEATLTASEAEQQKVQARLLEEFRAAVTSMEEGNVEEATERFEQLAKQHPGHTGPLANLGILALGAGNPDLASKYFSAVLDLDPSHTVALNHLGVLARTAGEFEQAERFYRRALEADPAYLPAILNLAFLLDIYLGRPDEALSLYEQYQTLASDPNPRLEDWIFDAKNRI</sequence>
<dbReference type="InterPro" id="IPR019734">
    <property type="entry name" value="TPR_rpt"/>
</dbReference>
<evidence type="ECO:0000313" key="4">
    <source>
        <dbReference type="Proteomes" id="UP000177445"/>
    </source>
</evidence>
<feature type="signal peptide" evidence="2">
    <location>
        <begin position="1"/>
        <end position="21"/>
    </location>
</feature>